<dbReference type="InterPro" id="IPR023606">
    <property type="entry name" value="CoA-Trfase_III_dom_1_sf"/>
</dbReference>
<dbReference type="GO" id="GO:0016740">
    <property type="term" value="F:transferase activity"/>
    <property type="evidence" value="ECO:0007669"/>
    <property type="project" value="UniProtKB-KW"/>
</dbReference>
<dbReference type="STRING" id="658167.SAMN04488135_11185"/>
<dbReference type="Proteomes" id="UP000184226">
    <property type="component" value="Unassembled WGS sequence"/>
</dbReference>
<reference evidence="1 2" key="1">
    <citation type="submission" date="2016-11" db="EMBL/GenBank/DDBJ databases">
        <authorList>
            <person name="Jaros S."/>
            <person name="Januszkiewicz K."/>
            <person name="Wedrychowicz H."/>
        </authorList>
    </citation>
    <scope>NUCLEOTIDE SEQUENCE [LARGE SCALE GENOMIC DNA]</scope>
    <source>
        <strain evidence="1 2">CGMCC 1.10190</strain>
    </source>
</reference>
<keyword evidence="1" id="KW-0808">Transferase</keyword>
<dbReference type="Gene3D" id="3.40.50.10540">
    <property type="entry name" value="Crotonobetainyl-coa:carnitine coa-transferase, domain 1"/>
    <property type="match status" value="2"/>
</dbReference>
<dbReference type="Gene3D" id="3.30.1540.10">
    <property type="entry name" value="formyl-coa transferase, domain 3"/>
    <property type="match status" value="1"/>
</dbReference>
<sequence>MTTALTALNDLLAAAGMPPAIARQADLTGGDPVFPTPYRIAAAGAAAIAAAALASAELWRLRTGRAQRVGVDARAAAASLRGHKYLKVNGVNPQTRDTITRYYQLKDGGWIYLHNNFPHLRERNLRVLGARHDADNVARAVGTWDGPALEEAIFAQGGCCGMVRSAAQWAAHPQGSVVAALPVLEIVRIGDAAPQALPPGKRPLAGVRALDLTRVIAGPYCARVLAEHGADVMKVSRPDLPDSGALDIETGIGKLSTFLDLREAAQAEQLRELVRASDVFVHAYRPGALAARGFGPEDLARLRPGLVYITLNAWGHEGPWRERRGFDTVVQAVNGMAAQSAVQGEPRQLPVAAIDYISGNIMAYGAMVALARRATEGGSWMVRVSLAAVGDWIARRGLIDELLFSSAQAELPAQLVDSWMRNITAPAGQVRYLGPVASMSETPPGAFLPPLPLGASAPQWP</sequence>
<accession>A0A1M5YZC4</accession>
<dbReference type="InterPro" id="IPR044855">
    <property type="entry name" value="CoA-Trfase_III_dom3_sf"/>
</dbReference>
<dbReference type="AlphaFoldDB" id="A0A1M5YZC4"/>
<protein>
    <submittedName>
        <fullName evidence="1">CoA-transferase family III</fullName>
    </submittedName>
</protein>
<dbReference type="EMBL" id="FQXE01000011">
    <property type="protein sequence ID" value="SHI17138.1"/>
    <property type="molecule type" value="Genomic_DNA"/>
</dbReference>
<proteinExistence type="predicted"/>
<dbReference type="PANTHER" id="PTHR48228:SF4">
    <property type="entry name" value="BLR3030 PROTEIN"/>
    <property type="match status" value="1"/>
</dbReference>
<name>A0A1M5YZC4_9BURK</name>
<organism evidence="1 2">
    <name type="scientific">Pollutimonas bauzanensis</name>
    <dbReference type="NCBI Taxonomy" id="658167"/>
    <lineage>
        <taxon>Bacteria</taxon>
        <taxon>Pseudomonadati</taxon>
        <taxon>Pseudomonadota</taxon>
        <taxon>Betaproteobacteria</taxon>
        <taxon>Burkholderiales</taxon>
        <taxon>Alcaligenaceae</taxon>
        <taxon>Pollutimonas</taxon>
    </lineage>
</organism>
<dbReference type="InterPro" id="IPR050509">
    <property type="entry name" value="CoA-transferase_III"/>
</dbReference>
<keyword evidence="2" id="KW-1185">Reference proteome</keyword>
<dbReference type="SUPFAM" id="SSF89796">
    <property type="entry name" value="CoA-transferase family III (CaiB/BaiF)"/>
    <property type="match status" value="2"/>
</dbReference>
<evidence type="ECO:0000313" key="2">
    <source>
        <dbReference type="Proteomes" id="UP000184226"/>
    </source>
</evidence>
<dbReference type="PANTHER" id="PTHR48228">
    <property type="entry name" value="SUCCINYL-COA--D-CITRAMALATE COA-TRANSFERASE"/>
    <property type="match status" value="1"/>
</dbReference>
<gene>
    <name evidence="1" type="ORF">SAMN04488135_11185</name>
</gene>
<evidence type="ECO:0000313" key="1">
    <source>
        <dbReference type="EMBL" id="SHI17138.1"/>
    </source>
</evidence>
<dbReference type="InterPro" id="IPR003673">
    <property type="entry name" value="CoA-Trfase_fam_III"/>
</dbReference>
<dbReference type="Pfam" id="PF02515">
    <property type="entry name" value="CoA_transf_3"/>
    <property type="match status" value="1"/>
</dbReference>
<dbReference type="RefSeq" id="WP_073106106.1">
    <property type="nucleotide sequence ID" value="NZ_FQXE01000011.1"/>
</dbReference>